<gene>
    <name evidence="1" type="ORF">ACFPJ5_12020</name>
</gene>
<dbReference type="Pfam" id="PF13207">
    <property type="entry name" value="AAA_17"/>
    <property type="match status" value="1"/>
</dbReference>
<dbReference type="Proteomes" id="UP001596201">
    <property type="component" value="Unassembled WGS sequence"/>
</dbReference>
<dbReference type="InterPro" id="IPR027417">
    <property type="entry name" value="P-loop_NTPase"/>
</dbReference>
<protein>
    <submittedName>
        <fullName evidence="1">AAA family ATPase</fullName>
    </submittedName>
</protein>
<reference evidence="1 2" key="1">
    <citation type="journal article" date="2019" name="Int. J. Syst. Evol. Microbiol.">
        <title>The Global Catalogue of Microorganisms (GCM) 10K type strain sequencing project: providing services to taxonomists for standard genome sequencing and annotation.</title>
        <authorList>
            <consortium name="The Broad Institute Genomics Platform"/>
            <consortium name="The Broad Institute Genome Sequencing Center for Infectious Disease"/>
            <person name="Wu L."/>
            <person name="Ma J."/>
        </authorList>
    </citation>
    <scope>NUCLEOTIDE SEQUENCE [LARGE SCALE GENOMIC DNA]</scope>
    <source>
        <strain evidence="1 2">CGMCC 1.12237</strain>
    </source>
</reference>
<organism evidence="1 2">
    <name type="scientific">Salinirubrum litoreum</name>
    <dbReference type="NCBI Taxonomy" id="1126234"/>
    <lineage>
        <taxon>Archaea</taxon>
        <taxon>Methanobacteriati</taxon>
        <taxon>Methanobacteriota</taxon>
        <taxon>Stenosarchaea group</taxon>
        <taxon>Halobacteria</taxon>
        <taxon>Halobacteriales</taxon>
        <taxon>Haloferacaceae</taxon>
        <taxon>Salinirubrum</taxon>
    </lineage>
</organism>
<dbReference type="Gene3D" id="3.40.50.300">
    <property type="entry name" value="P-loop containing nucleotide triphosphate hydrolases"/>
    <property type="match status" value="1"/>
</dbReference>
<keyword evidence="2" id="KW-1185">Reference proteome</keyword>
<evidence type="ECO:0000313" key="2">
    <source>
        <dbReference type="Proteomes" id="UP001596201"/>
    </source>
</evidence>
<dbReference type="PANTHER" id="PTHR41930">
    <property type="entry name" value="UPF0200 PROTEIN MJ1399"/>
    <property type="match status" value="1"/>
</dbReference>
<proteinExistence type="predicted"/>
<name>A0ABD5RCG3_9EURY</name>
<accession>A0ABD5RCG3</accession>
<dbReference type="RefSeq" id="WP_227229908.1">
    <property type="nucleotide sequence ID" value="NZ_JAJCVJ010000002.1"/>
</dbReference>
<comment type="caution">
    <text evidence="1">The sequence shown here is derived from an EMBL/GenBank/DDBJ whole genome shotgun (WGS) entry which is preliminary data.</text>
</comment>
<dbReference type="PANTHER" id="PTHR41930:SF1">
    <property type="entry name" value="DEPHOSPHO-COA KINASE"/>
    <property type="match status" value="1"/>
</dbReference>
<sequence>MTVIGTVGLPGSGKGEAATVAREHGIPVVTMGDVIRQACRDRGLDPADHHGAVATRLRAEDGPAAIAERSLPLIREAQRDSDVVLVDGLRSGVELDTFREAFGAAFTLVSIEAPFEVRAERLADRGRDASDADLDALRDRDERELGFGMGEAMDRADVTIDNTDSLDAFREQIETLLLGDDQQETPAVEGER</sequence>
<dbReference type="SUPFAM" id="SSF52540">
    <property type="entry name" value="P-loop containing nucleoside triphosphate hydrolases"/>
    <property type="match status" value="1"/>
</dbReference>
<dbReference type="EMBL" id="JBHSKX010000002">
    <property type="protein sequence ID" value="MFC5367663.1"/>
    <property type="molecule type" value="Genomic_DNA"/>
</dbReference>
<evidence type="ECO:0000313" key="1">
    <source>
        <dbReference type="EMBL" id="MFC5367663.1"/>
    </source>
</evidence>
<dbReference type="AlphaFoldDB" id="A0ABD5RCG3"/>